<evidence type="ECO:0000313" key="5">
    <source>
        <dbReference type="RefSeq" id="XP_033534357.1"/>
    </source>
</evidence>
<reference evidence="3 5" key="1">
    <citation type="submission" date="2020-01" db="EMBL/GenBank/DDBJ databases">
        <authorList>
            <consortium name="DOE Joint Genome Institute"/>
            <person name="Haridas S."/>
            <person name="Albert R."/>
            <person name="Binder M."/>
            <person name="Bloem J."/>
            <person name="Labutti K."/>
            <person name="Salamov A."/>
            <person name="Andreopoulos B."/>
            <person name="Baker S.E."/>
            <person name="Barry K."/>
            <person name="Bills G."/>
            <person name="Bluhm B.H."/>
            <person name="Cannon C."/>
            <person name="Castanera R."/>
            <person name="Culley D.E."/>
            <person name="Daum C."/>
            <person name="Ezra D."/>
            <person name="Gonzalez J.B."/>
            <person name="Henrissat B."/>
            <person name="Kuo A."/>
            <person name="Liang C."/>
            <person name="Lipzen A."/>
            <person name="Lutzoni F."/>
            <person name="Magnuson J."/>
            <person name="Mondo S."/>
            <person name="Nolan M."/>
            <person name="Ohm R."/>
            <person name="Pangilinan J."/>
            <person name="Park H.-J."/>
            <person name="Ramirez L."/>
            <person name="Alfaro M."/>
            <person name="Sun H."/>
            <person name="Tritt A."/>
            <person name="Yoshinaga Y."/>
            <person name="Zwiers L.-H."/>
            <person name="Turgeon B.G."/>
            <person name="Goodwin S.B."/>
            <person name="Spatafora J.W."/>
            <person name="Crous P.W."/>
            <person name="Grigoriev I.V."/>
        </authorList>
    </citation>
    <scope>NUCLEOTIDE SEQUENCE</scope>
    <source>
        <strain evidence="3 5">CBS 781.70</strain>
    </source>
</reference>
<evidence type="ECO:0000256" key="1">
    <source>
        <dbReference type="SAM" id="MobiDB-lite"/>
    </source>
</evidence>
<name>A0A6G1G490_9PEZI</name>
<reference evidence="5" key="2">
    <citation type="submission" date="2020-04" db="EMBL/GenBank/DDBJ databases">
        <authorList>
            <consortium name="NCBI Genome Project"/>
        </authorList>
    </citation>
    <scope>NUCLEOTIDE SEQUENCE</scope>
    <source>
        <strain evidence="5">CBS 781.70</strain>
    </source>
</reference>
<dbReference type="Gene3D" id="2.70.50.70">
    <property type="match status" value="1"/>
</dbReference>
<keyword evidence="2" id="KW-0472">Membrane</keyword>
<evidence type="ECO:0008006" key="6">
    <source>
        <dbReference type="Google" id="ProtNLM"/>
    </source>
</evidence>
<gene>
    <name evidence="3 5" type="ORF">P152DRAFT_504267</name>
</gene>
<evidence type="ECO:0000313" key="4">
    <source>
        <dbReference type="Proteomes" id="UP000504638"/>
    </source>
</evidence>
<dbReference type="Proteomes" id="UP000504638">
    <property type="component" value="Unplaced"/>
</dbReference>
<dbReference type="GeneID" id="54422927"/>
<organism evidence="3">
    <name type="scientific">Eremomyces bilateralis CBS 781.70</name>
    <dbReference type="NCBI Taxonomy" id="1392243"/>
    <lineage>
        <taxon>Eukaryota</taxon>
        <taxon>Fungi</taxon>
        <taxon>Dikarya</taxon>
        <taxon>Ascomycota</taxon>
        <taxon>Pezizomycotina</taxon>
        <taxon>Dothideomycetes</taxon>
        <taxon>Dothideomycetes incertae sedis</taxon>
        <taxon>Eremomycetales</taxon>
        <taxon>Eremomycetaceae</taxon>
        <taxon>Eremomyces</taxon>
    </lineage>
</organism>
<evidence type="ECO:0000256" key="2">
    <source>
        <dbReference type="SAM" id="Phobius"/>
    </source>
</evidence>
<keyword evidence="2" id="KW-1133">Transmembrane helix</keyword>
<dbReference type="PANTHER" id="PTHR36182">
    <property type="entry name" value="PROTEIN, PUTATIVE (AFU_ORTHOLOGUE AFUA_6G10930)-RELATED"/>
    <property type="match status" value="1"/>
</dbReference>
<proteinExistence type="predicted"/>
<keyword evidence="2" id="KW-0812">Transmembrane</keyword>
<feature type="compositionally biased region" description="Low complexity" evidence="1">
    <location>
        <begin position="144"/>
        <end position="153"/>
    </location>
</feature>
<protein>
    <recommendedName>
        <fullName evidence="6">Carbohydrate-binding module family 19 domain-containing protein</fullName>
    </recommendedName>
</protein>
<feature type="compositionally biased region" description="Pro residues" evidence="1">
    <location>
        <begin position="154"/>
        <end position="163"/>
    </location>
</feature>
<reference evidence="5" key="3">
    <citation type="submission" date="2025-04" db="UniProtKB">
        <authorList>
            <consortium name="RefSeq"/>
        </authorList>
    </citation>
    <scope>IDENTIFICATION</scope>
    <source>
        <strain evidence="5">CBS 781.70</strain>
    </source>
</reference>
<evidence type="ECO:0000313" key="3">
    <source>
        <dbReference type="EMBL" id="KAF1812726.1"/>
    </source>
</evidence>
<feature type="region of interest" description="Disordered" evidence="1">
    <location>
        <begin position="107"/>
        <end position="168"/>
    </location>
</feature>
<keyword evidence="4" id="KW-1185">Reference proteome</keyword>
<dbReference type="EMBL" id="ML975157">
    <property type="protein sequence ID" value="KAF1812726.1"/>
    <property type="molecule type" value="Genomic_DNA"/>
</dbReference>
<feature type="transmembrane region" description="Helical" evidence="2">
    <location>
        <begin position="6"/>
        <end position="25"/>
    </location>
</feature>
<dbReference type="AlphaFoldDB" id="A0A6G1G490"/>
<sequence>MNIDSVFIFTLFAKTLFIFANYSYYSYYSYSFRTSSQDKLNELPPLFVANIGEISGSCGTTQSVNVDFPNPGKYVTTKKPAGPAQSQFPIAVPSNCGAAKAPAGNNPPGGVFAPGASSAAPSASPSNAAPEQQLAVPTTAPVSSKPSLAAAQPPLAPAKPVPAAPVANPQGSCAAGQVPCSETGFYCIDGTTFGQCVWGCATPMTMADGTKCEANTVTWAMRLLM</sequence>
<dbReference type="OrthoDB" id="2342176at2759"/>
<dbReference type="PANTHER" id="PTHR36182:SF1">
    <property type="entry name" value="PROTEIN, PUTATIVE (AFU_ORTHOLOGUE AFUA_6G10930)-RELATED"/>
    <property type="match status" value="1"/>
</dbReference>
<feature type="compositionally biased region" description="Low complexity" evidence="1">
    <location>
        <begin position="107"/>
        <end position="130"/>
    </location>
</feature>
<dbReference type="RefSeq" id="XP_033534357.1">
    <property type="nucleotide sequence ID" value="XM_033682357.1"/>
</dbReference>
<accession>A0A6G1G490</accession>